<gene>
    <name evidence="2" type="ORF">M378DRAFT_165162</name>
</gene>
<organism evidence="2 3">
    <name type="scientific">Amanita muscaria (strain Koide BX008)</name>
    <dbReference type="NCBI Taxonomy" id="946122"/>
    <lineage>
        <taxon>Eukaryota</taxon>
        <taxon>Fungi</taxon>
        <taxon>Dikarya</taxon>
        <taxon>Basidiomycota</taxon>
        <taxon>Agaricomycotina</taxon>
        <taxon>Agaricomycetes</taxon>
        <taxon>Agaricomycetidae</taxon>
        <taxon>Agaricales</taxon>
        <taxon>Pluteineae</taxon>
        <taxon>Amanitaceae</taxon>
        <taxon>Amanita</taxon>
    </lineage>
</organism>
<sequence length="53" mass="5947">MAQLCRETKPGWETESPETPTPRPVFCTQPAFSSFGVMLPLKSRLISMNIFST</sequence>
<proteinExistence type="predicted"/>
<dbReference type="AlphaFoldDB" id="A0A0C2X177"/>
<reference evidence="2 3" key="1">
    <citation type="submission" date="2014-04" db="EMBL/GenBank/DDBJ databases">
        <title>Evolutionary Origins and Diversification of the Mycorrhizal Mutualists.</title>
        <authorList>
            <consortium name="DOE Joint Genome Institute"/>
            <consortium name="Mycorrhizal Genomics Consortium"/>
            <person name="Kohler A."/>
            <person name="Kuo A."/>
            <person name="Nagy L.G."/>
            <person name="Floudas D."/>
            <person name="Copeland A."/>
            <person name="Barry K.W."/>
            <person name="Cichocki N."/>
            <person name="Veneault-Fourrey C."/>
            <person name="LaButti K."/>
            <person name="Lindquist E.A."/>
            <person name="Lipzen A."/>
            <person name="Lundell T."/>
            <person name="Morin E."/>
            <person name="Murat C."/>
            <person name="Riley R."/>
            <person name="Ohm R."/>
            <person name="Sun H."/>
            <person name="Tunlid A."/>
            <person name="Henrissat B."/>
            <person name="Grigoriev I.V."/>
            <person name="Hibbett D.S."/>
            <person name="Martin F."/>
        </authorList>
    </citation>
    <scope>NUCLEOTIDE SEQUENCE [LARGE SCALE GENOMIC DNA]</scope>
    <source>
        <strain evidence="2 3">Koide BX008</strain>
    </source>
</reference>
<name>A0A0C2X177_AMAMK</name>
<dbReference type="Proteomes" id="UP000054549">
    <property type="component" value="Unassembled WGS sequence"/>
</dbReference>
<dbReference type="InParanoid" id="A0A0C2X177"/>
<accession>A0A0C2X177</accession>
<feature type="compositionally biased region" description="Basic and acidic residues" evidence="1">
    <location>
        <begin position="1"/>
        <end position="12"/>
    </location>
</feature>
<dbReference type="HOGENOM" id="CLU_3068164_0_0_1"/>
<dbReference type="EMBL" id="KN818265">
    <property type="protein sequence ID" value="KIL62886.1"/>
    <property type="molecule type" value="Genomic_DNA"/>
</dbReference>
<protein>
    <submittedName>
        <fullName evidence="2">Uncharacterized protein</fullName>
    </submittedName>
</protein>
<evidence type="ECO:0000313" key="2">
    <source>
        <dbReference type="EMBL" id="KIL62886.1"/>
    </source>
</evidence>
<evidence type="ECO:0000256" key="1">
    <source>
        <dbReference type="SAM" id="MobiDB-lite"/>
    </source>
</evidence>
<feature type="region of interest" description="Disordered" evidence="1">
    <location>
        <begin position="1"/>
        <end position="24"/>
    </location>
</feature>
<keyword evidence="3" id="KW-1185">Reference proteome</keyword>
<evidence type="ECO:0000313" key="3">
    <source>
        <dbReference type="Proteomes" id="UP000054549"/>
    </source>
</evidence>